<dbReference type="EMBL" id="LQYW01000147">
    <property type="protein sequence ID" value="KYD24774.1"/>
    <property type="molecule type" value="Genomic_DNA"/>
</dbReference>
<keyword evidence="1" id="KW-0378">Hydrolase</keyword>
<evidence type="ECO:0000313" key="2">
    <source>
        <dbReference type="Proteomes" id="UP000075324"/>
    </source>
</evidence>
<protein>
    <submittedName>
        <fullName evidence="1">Glycerophosphoryl diester phosphodiesterase</fullName>
        <ecNumber evidence="1">3.1.4.46</ecNumber>
    </submittedName>
</protein>
<reference evidence="1 2" key="1">
    <citation type="submission" date="2016-01" db="EMBL/GenBank/DDBJ databases">
        <title>Draft Genome Sequences of Seven Thermophilic Sporeformers Isolated from Foods.</title>
        <authorList>
            <person name="Berendsen E.M."/>
            <person name="Wells-Bennik M.H."/>
            <person name="Krawcyk A.O."/>
            <person name="De Jong A."/>
            <person name="Holsappel S."/>
            <person name="Eijlander R.T."/>
            <person name="Kuipers O.P."/>
        </authorList>
    </citation>
    <scope>NUCLEOTIDE SEQUENCE [LARGE SCALE GENOMIC DNA]</scope>
    <source>
        <strain evidence="1 2">B4110</strain>
    </source>
</reference>
<dbReference type="Proteomes" id="UP000075324">
    <property type="component" value="Unassembled WGS sequence"/>
</dbReference>
<sequence length="99" mass="11841">MLDARSWFHERFARERIPALMEVLEWVQDLDKEIMKEQCLVLFASNSYAIIQRNTNVPKGWRFDLSINGNLFSRSREACFILIEGLFYKGRIKINRRET</sequence>
<dbReference type="GO" id="GO:0008889">
    <property type="term" value="F:glycerophosphodiester phosphodiesterase activity"/>
    <property type="evidence" value="ECO:0007669"/>
    <property type="project" value="UniProtKB-EC"/>
</dbReference>
<dbReference type="AlphaFoldDB" id="A0A150MJR6"/>
<name>A0A150MJR6_9BACL</name>
<comment type="caution">
    <text evidence="1">The sequence shown here is derived from an EMBL/GenBank/DDBJ whole genome shotgun (WGS) entry which is preliminary data.</text>
</comment>
<proteinExistence type="predicted"/>
<gene>
    <name evidence="1" type="ORF">B4110_1557</name>
</gene>
<dbReference type="PATRIC" id="fig|153151.4.peg.1205"/>
<accession>A0A150MJR6</accession>
<evidence type="ECO:0000313" key="1">
    <source>
        <dbReference type="EMBL" id="KYD24774.1"/>
    </source>
</evidence>
<organism evidence="1 2">
    <name type="scientific">Parageobacillus toebii</name>
    <dbReference type="NCBI Taxonomy" id="153151"/>
    <lineage>
        <taxon>Bacteria</taxon>
        <taxon>Bacillati</taxon>
        <taxon>Bacillota</taxon>
        <taxon>Bacilli</taxon>
        <taxon>Bacillales</taxon>
        <taxon>Anoxybacillaceae</taxon>
        <taxon>Parageobacillus</taxon>
    </lineage>
</organism>
<dbReference type="EC" id="3.1.4.46" evidence="1"/>